<dbReference type="InterPro" id="IPR039793">
    <property type="entry name" value="UROS/Hem4"/>
</dbReference>
<comment type="function">
    <text evidence="6 9">Catalyzes cyclization of the linear tetrapyrrole, hydroxymethylbilane, to the macrocyclic uroporphyrinogen III.</text>
</comment>
<gene>
    <name evidence="11" type="ORF">J2S07_002463</name>
</gene>
<dbReference type="InterPro" id="IPR003754">
    <property type="entry name" value="4pyrrol_synth_uPrphyn_synth"/>
</dbReference>
<dbReference type="Gene3D" id="3.40.50.10090">
    <property type="match status" value="2"/>
</dbReference>
<comment type="pathway">
    <text evidence="1 9">Porphyrin-containing compound metabolism; protoporphyrin-IX biosynthesis; coproporphyrinogen-III from 5-aminolevulinate: step 3/4.</text>
</comment>
<dbReference type="SUPFAM" id="SSF69618">
    <property type="entry name" value="HemD-like"/>
    <property type="match status" value="1"/>
</dbReference>
<dbReference type="PANTHER" id="PTHR38042">
    <property type="entry name" value="UROPORPHYRINOGEN-III SYNTHASE, CHLOROPLASTIC"/>
    <property type="match status" value="1"/>
</dbReference>
<keyword evidence="5 9" id="KW-0627">Porphyrin biosynthesis</keyword>
<evidence type="ECO:0000256" key="7">
    <source>
        <dbReference type="ARBA" id="ARBA00040167"/>
    </source>
</evidence>
<dbReference type="InterPro" id="IPR036108">
    <property type="entry name" value="4pyrrol_syn_uPrphyn_synt_sf"/>
</dbReference>
<accession>A0ABT9V5C2</accession>
<evidence type="ECO:0000259" key="10">
    <source>
        <dbReference type="Pfam" id="PF02602"/>
    </source>
</evidence>
<organism evidence="11 12">
    <name type="scientific">Anoxybacillus andreesenii</name>
    <dbReference type="NCBI Taxonomy" id="1325932"/>
    <lineage>
        <taxon>Bacteria</taxon>
        <taxon>Bacillati</taxon>
        <taxon>Bacillota</taxon>
        <taxon>Bacilli</taxon>
        <taxon>Bacillales</taxon>
        <taxon>Anoxybacillaceae</taxon>
        <taxon>Anoxybacillus</taxon>
    </lineage>
</organism>
<comment type="caution">
    <text evidence="11">The sequence shown here is derived from an EMBL/GenBank/DDBJ whole genome shotgun (WGS) entry which is preliminary data.</text>
</comment>
<evidence type="ECO:0000313" key="11">
    <source>
        <dbReference type="EMBL" id="MDQ0156145.1"/>
    </source>
</evidence>
<evidence type="ECO:0000256" key="2">
    <source>
        <dbReference type="ARBA" id="ARBA00008133"/>
    </source>
</evidence>
<evidence type="ECO:0000256" key="5">
    <source>
        <dbReference type="ARBA" id="ARBA00023244"/>
    </source>
</evidence>
<evidence type="ECO:0000256" key="3">
    <source>
        <dbReference type="ARBA" id="ARBA00013109"/>
    </source>
</evidence>
<proteinExistence type="inferred from homology"/>
<comment type="similarity">
    <text evidence="2 9">Belongs to the uroporphyrinogen-III synthase family.</text>
</comment>
<keyword evidence="4 9" id="KW-0456">Lyase</keyword>
<name>A0ABT9V5C2_9BACL</name>
<dbReference type="Pfam" id="PF02602">
    <property type="entry name" value="HEM4"/>
    <property type="match status" value="1"/>
</dbReference>
<protein>
    <recommendedName>
        <fullName evidence="7 9">Uroporphyrinogen-III synthase</fullName>
        <ecNumber evidence="3 9">4.2.1.75</ecNumber>
    </recommendedName>
</protein>
<evidence type="ECO:0000256" key="6">
    <source>
        <dbReference type="ARBA" id="ARBA00037589"/>
    </source>
</evidence>
<keyword evidence="12" id="KW-1185">Reference proteome</keyword>
<evidence type="ECO:0000313" key="12">
    <source>
        <dbReference type="Proteomes" id="UP001231362"/>
    </source>
</evidence>
<dbReference type="Proteomes" id="UP001231362">
    <property type="component" value="Unassembled WGS sequence"/>
</dbReference>
<dbReference type="RefSeq" id="WP_307150665.1">
    <property type="nucleotide sequence ID" value="NZ_JAUSTU010000010.1"/>
</dbReference>
<dbReference type="CDD" id="cd06578">
    <property type="entry name" value="HemD"/>
    <property type="match status" value="1"/>
</dbReference>
<dbReference type="EMBL" id="JAUSTU010000010">
    <property type="protein sequence ID" value="MDQ0156145.1"/>
    <property type="molecule type" value="Genomic_DNA"/>
</dbReference>
<dbReference type="PANTHER" id="PTHR38042:SF1">
    <property type="entry name" value="UROPORPHYRINOGEN-III SYNTHASE, CHLOROPLASTIC"/>
    <property type="match status" value="1"/>
</dbReference>
<evidence type="ECO:0000256" key="8">
    <source>
        <dbReference type="ARBA" id="ARBA00048617"/>
    </source>
</evidence>
<dbReference type="GO" id="GO:0004852">
    <property type="term" value="F:uroporphyrinogen-III synthase activity"/>
    <property type="evidence" value="ECO:0007669"/>
    <property type="project" value="UniProtKB-EC"/>
</dbReference>
<evidence type="ECO:0000256" key="4">
    <source>
        <dbReference type="ARBA" id="ARBA00023239"/>
    </source>
</evidence>
<evidence type="ECO:0000256" key="1">
    <source>
        <dbReference type="ARBA" id="ARBA00004772"/>
    </source>
</evidence>
<reference evidence="11 12" key="1">
    <citation type="submission" date="2023-07" db="EMBL/GenBank/DDBJ databases">
        <title>Genomic Encyclopedia of Type Strains, Phase IV (KMG-IV): sequencing the most valuable type-strain genomes for metagenomic binning, comparative biology and taxonomic classification.</title>
        <authorList>
            <person name="Goeker M."/>
        </authorList>
    </citation>
    <scope>NUCLEOTIDE SEQUENCE [LARGE SCALE GENOMIC DNA]</scope>
    <source>
        <strain evidence="11 12">DSM 23948</strain>
    </source>
</reference>
<feature type="domain" description="Tetrapyrrole biosynthesis uroporphyrinogen III synthase" evidence="10">
    <location>
        <begin position="23"/>
        <end position="246"/>
    </location>
</feature>
<sequence>MTSPSLKGKTVLVPRGKKNAKSFSKIVEGYGGTPVEVPLLGFRPVENRKLIAPIINNLHMYDWIIFTSDVTVETFFSLVDGGMPSLPKIAVIGEKTENALLKREIPVHFKPMEYVAEGFVQEFAPFVKSGEKLFIPKGILARDYIAQFFREKGHVVDEAVIYETYFPEDSKEKLVQLLKQGALDILPFTSPSTIDHFMQVVNEYDLSERIKNCTVAVIGPVSKRKCESVGLNVHVMPEVYTSDDMIKAVAEYLSEKENIGGIHNESIF</sequence>
<comment type="catalytic activity">
    <reaction evidence="8 9">
        <text>hydroxymethylbilane = uroporphyrinogen III + H2O</text>
        <dbReference type="Rhea" id="RHEA:18965"/>
        <dbReference type="ChEBI" id="CHEBI:15377"/>
        <dbReference type="ChEBI" id="CHEBI:57308"/>
        <dbReference type="ChEBI" id="CHEBI:57845"/>
        <dbReference type="EC" id="4.2.1.75"/>
    </reaction>
</comment>
<evidence type="ECO:0000256" key="9">
    <source>
        <dbReference type="RuleBase" id="RU366031"/>
    </source>
</evidence>
<dbReference type="EC" id="4.2.1.75" evidence="3 9"/>